<sequence>MFKFLLFSFSFHFPIHRLSSNSKSLTLSSLTADPPPPSRPPPIHLRSSTHFQNQAFRVCFFPNRQVEASIQGSLVQALGTRFTQFVQPVFQRCINIIQTQQLAKDFNFYDYG</sequence>
<dbReference type="Proteomes" id="UP000323506">
    <property type="component" value="Chromosome A07"/>
</dbReference>
<organism evidence="1 2">
    <name type="scientific">Gossypium darwinii</name>
    <name type="common">Darwin's cotton</name>
    <name type="synonym">Gossypium barbadense var. darwinii</name>
    <dbReference type="NCBI Taxonomy" id="34276"/>
    <lineage>
        <taxon>Eukaryota</taxon>
        <taxon>Viridiplantae</taxon>
        <taxon>Streptophyta</taxon>
        <taxon>Embryophyta</taxon>
        <taxon>Tracheophyta</taxon>
        <taxon>Spermatophyta</taxon>
        <taxon>Magnoliopsida</taxon>
        <taxon>eudicotyledons</taxon>
        <taxon>Gunneridae</taxon>
        <taxon>Pentapetalae</taxon>
        <taxon>rosids</taxon>
        <taxon>malvids</taxon>
        <taxon>Malvales</taxon>
        <taxon>Malvaceae</taxon>
        <taxon>Malvoideae</taxon>
        <taxon>Gossypium</taxon>
    </lineage>
</organism>
<protein>
    <submittedName>
        <fullName evidence="1">Uncharacterized protein</fullName>
    </submittedName>
</protein>
<dbReference type="AlphaFoldDB" id="A0A5D2FTK9"/>
<proteinExistence type="predicted"/>
<reference evidence="1 2" key="1">
    <citation type="submission" date="2019-06" db="EMBL/GenBank/DDBJ databases">
        <title>WGS assembly of Gossypium darwinii.</title>
        <authorList>
            <person name="Chen Z.J."/>
            <person name="Sreedasyam A."/>
            <person name="Ando A."/>
            <person name="Song Q."/>
            <person name="De L."/>
            <person name="Hulse-Kemp A."/>
            <person name="Ding M."/>
            <person name="Ye W."/>
            <person name="Kirkbride R."/>
            <person name="Jenkins J."/>
            <person name="Plott C."/>
            <person name="Lovell J."/>
            <person name="Lin Y.-M."/>
            <person name="Vaughn R."/>
            <person name="Liu B."/>
            <person name="Li W."/>
            <person name="Simpson S."/>
            <person name="Scheffler B."/>
            <person name="Saski C."/>
            <person name="Grover C."/>
            <person name="Hu G."/>
            <person name="Conover J."/>
            <person name="Carlson J."/>
            <person name="Shu S."/>
            <person name="Boston L."/>
            <person name="Williams M."/>
            <person name="Peterson D."/>
            <person name="Mcgee K."/>
            <person name="Jones D."/>
            <person name="Wendel J."/>
            <person name="Stelly D."/>
            <person name="Grimwood J."/>
            <person name="Schmutz J."/>
        </authorList>
    </citation>
    <scope>NUCLEOTIDE SEQUENCE [LARGE SCALE GENOMIC DNA]</scope>
    <source>
        <strain evidence="1">1808015.09</strain>
    </source>
</reference>
<evidence type="ECO:0000313" key="2">
    <source>
        <dbReference type="Proteomes" id="UP000323506"/>
    </source>
</evidence>
<gene>
    <name evidence="1" type="ORF">ES288_A07G045600v1</name>
</gene>
<evidence type="ECO:0000313" key="1">
    <source>
        <dbReference type="EMBL" id="TYH08798.1"/>
    </source>
</evidence>
<name>A0A5D2FTK9_GOSDA</name>
<accession>A0A5D2FTK9</accession>
<dbReference type="EMBL" id="CM017694">
    <property type="protein sequence ID" value="TYH08798.1"/>
    <property type="molecule type" value="Genomic_DNA"/>
</dbReference>
<keyword evidence="2" id="KW-1185">Reference proteome</keyword>